<feature type="chain" id="PRO_5009906655" evidence="6">
    <location>
        <begin position="23"/>
        <end position="362"/>
    </location>
</feature>
<dbReference type="PANTHER" id="PTHR33376">
    <property type="match status" value="1"/>
</dbReference>
<keyword evidence="5" id="KW-0574">Periplasm</keyword>
<sequence length="362" mass="38905">MRFLKATATAVAALCIAAQAYAADTTIRLAHLNPEDPFASHSGAMAAVFKSLVESNSNGRIEVQLFANGQLGKDNEVIEQVRSGLVETVISSSGGMAQHYPLVGVFDIPFAFPNIGVASEVIDMDSEFGAKFSADLEEKTGLKVLGLLDSGGFFAFTSSKGPISSVEDMDGQRIRTMTLPTHEAIISSLGGQPTALPWAEVYTALQTGVADGQMNPVPIIAFAKFDEVQQYLSITNHLITPYIWTMNAEFLESLSEEDQYLISWAADVATDAGRSMSRVIEASEKGLPALQGKLDVNVVTPEEQAKFAEAAQPAVRALIEESYGAEGTEMLDSMLSSIEAAKYTPSHRFGRRTCRPSQPQDP</sequence>
<evidence type="ECO:0000256" key="2">
    <source>
        <dbReference type="ARBA" id="ARBA00009023"/>
    </source>
</evidence>
<organism evidence="7 8">
    <name type="scientific">Donghicola eburneus</name>
    <dbReference type="NCBI Taxonomy" id="393278"/>
    <lineage>
        <taxon>Bacteria</taxon>
        <taxon>Pseudomonadati</taxon>
        <taxon>Pseudomonadota</taxon>
        <taxon>Alphaproteobacteria</taxon>
        <taxon>Rhodobacterales</taxon>
        <taxon>Roseobacteraceae</taxon>
        <taxon>Donghicola</taxon>
    </lineage>
</organism>
<keyword evidence="4 6" id="KW-0732">Signal</keyword>
<dbReference type="EMBL" id="FMJB01000053">
    <property type="protein sequence ID" value="SCM68152.1"/>
    <property type="molecule type" value="Genomic_DNA"/>
</dbReference>
<dbReference type="PIRSF" id="PIRSF006470">
    <property type="entry name" value="DctB"/>
    <property type="match status" value="1"/>
</dbReference>
<comment type="subcellular location">
    <subcellularLocation>
        <location evidence="1">Periplasm</location>
    </subcellularLocation>
</comment>
<dbReference type="GO" id="GO:0030288">
    <property type="term" value="C:outer membrane-bounded periplasmic space"/>
    <property type="evidence" value="ECO:0007669"/>
    <property type="project" value="InterPro"/>
</dbReference>
<name>A0A1M4MZW6_9RHOB</name>
<proteinExistence type="inferred from homology"/>
<evidence type="ECO:0000256" key="5">
    <source>
        <dbReference type="ARBA" id="ARBA00022764"/>
    </source>
</evidence>
<keyword evidence="3" id="KW-0813">Transport</keyword>
<evidence type="ECO:0000313" key="7">
    <source>
        <dbReference type="EMBL" id="SCM68152.1"/>
    </source>
</evidence>
<dbReference type="CDD" id="cd13677">
    <property type="entry name" value="PBP2_TRAP_SBP_like_6"/>
    <property type="match status" value="1"/>
</dbReference>
<accession>A0A1M4MZW6</accession>
<dbReference type="GO" id="GO:0055085">
    <property type="term" value="P:transmembrane transport"/>
    <property type="evidence" value="ECO:0007669"/>
    <property type="project" value="InterPro"/>
</dbReference>
<evidence type="ECO:0000256" key="6">
    <source>
        <dbReference type="SAM" id="SignalP"/>
    </source>
</evidence>
<dbReference type="InterPro" id="IPR004682">
    <property type="entry name" value="TRAP_DctP"/>
</dbReference>
<dbReference type="Pfam" id="PF03480">
    <property type="entry name" value="DctP"/>
    <property type="match status" value="1"/>
</dbReference>
<dbReference type="NCBIfam" id="NF037995">
    <property type="entry name" value="TRAP_S1"/>
    <property type="match status" value="1"/>
</dbReference>
<reference evidence="8" key="1">
    <citation type="submission" date="2016-09" db="EMBL/GenBank/DDBJ databases">
        <authorList>
            <person name="Wibberg D."/>
        </authorList>
    </citation>
    <scope>NUCLEOTIDE SEQUENCE [LARGE SCALE GENOMIC DNA]</scope>
</reference>
<evidence type="ECO:0000256" key="4">
    <source>
        <dbReference type="ARBA" id="ARBA00022729"/>
    </source>
</evidence>
<dbReference type="AlphaFoldDB" id="A0A1M4MZW6"/>
<evidence type="ECO:0000256" key="1">
    <source>
        <dbReference type="ARBA" id="ARBA00004418"/>
    </source>
</evidence>
<dbReference type="NCBIfam" id="TIGR00787">
    <property type="entry name" value="dctP"/>
    <property type="match status" value="1"/>
</dbReference>
<keyword evidence="8" id="KW-1185">Reference proteome</keyword>
<feature type="signal peptide" evidence="6">
    <location>
        <begin position="1"/>
        <end position="22"/>
    </location>
</feature>
<evidence type="ECO:0000256" key="3">
    <source>
        <dbReference type="ARBA" id="ARBA00022448"/>
    </source>
</evidence>
<dbReference type="InterPro" id="IPR018389">
    <property type="entry name" value="DctP_fam"/>
</dbReference>
<comment type="similarity">
    <text evidence="2">Belongs to the bacterial solute-binding protein 7 family.</text>
</comment>
<dbReference type="InterPro" id="IPR038404">
    <property type="entry name" value="TRAP_DctP_sf"/>
</dbReference>
<protein>
    <submittedName>
        <fullName evidence="7">TRAP dicarboxylate transporter subunit DctP</fullName>
    </submittedName>
</protein>
<gene>
    <name evidence="7" type="primary">dctP1</name>
    <name evidence="7" type="ORF">KARMA_2364</name>
</gene>
<dbReference type="Proteomes" id="UP000184085">
    <property type="component" value="Unassembled WGS sequence"/>
</dbReference>
<dbReference type="PANTHER" id="PTHR33376:SF4">
    <property type="entry name" value="SIALIC ACID-BINDING PERIPLASMIC PROTEIN SIAP"/>
    <property type="match status" value="1"/>
</dbReference>
<dbReference type="RefSeq" id="WP_072706793.1">
    <property type="nucleotide sequence ID" value="NZ_FMJB01000053.1"/>
</dbReference>
<dbReference type="Gene3D" id="3.40.190.170">
    <property type="entry name" value="Bacterial extracellular solute-binding protein, family 7"/>
    <property type="match status" value="1"/>
</dbReference>
<evidence type="ECO:0000313" key="8">
    <source>
        <dbReference type="Proteomes" id="UP000184085"/>
    </source>
</evidence>